<dbReference type="STRING" id="109376.A0A0D3CT35"/>
<evidence type="ECO:0000259" key="1">
    <source>
        <dbReference type="Pfam" id="PF21530"/>
    </source>
</evidence>
<keyword evidence="3" id="KW-1185">Reference proteome</keyword>
<dbReference type="InterPro" id="IPR049163">
    <property type="entry name" value="Pif1-like_2B_dom"/>
</dbReference>
<evidence type="ECO:0000313" key="2">
    <source>
        <dbReference type="EnsemblPlants" id="Bo6g064580.1"/>
    </source>
</evidence>
<dbReference type="InterPro" id="IPR027417">
    <property type="entry name" value="P-loop_NTPase"/>
</dbReference>
<dbReference type="SUPFAM" id="SSF52540">
    <property type="entry name" value="P-loop containing nucleoside triphosphate hydrolases"/>
    <property type="match status" value="1"/>
</dbReference>
<reference evidence="2" key="2">
    <citation type="submission" date="2015-03" db="UniProtKB">
        <authorList>
            <consortium name="EnsemblPlants"/>
        </authorList>
    </citation>
    <scope>IDENTIFICATION</scope>
</reference>
<name>A0A0D3CT35_BRAOL</name>
<dbReference type="Pfam" id="PF21530">
    <property type="entry name" value="Pif1_2B_dom"/>
    <property type="match status" value="1"/>
</dbReference>
<dbReference type="PANTHER" id="PTHR10492:SF90">
    <property type="entry name" value="ATP-DEPENDENT DNA HELICASE"/>
    <property type="match status" value="1"/>
</dbReference>
<reference evidence="2 3" key="1">
    <citation type="journal article" date="2014" name="Genome Biol.">
        <title>Transcriptome and methylome profiling reveals relics of genome dominance in the mesopolyploid Brassica oleracea.</title>
        <authorList>
            <person name="Parkin I.A."/>
            <person name="Koh C."/>
            <person name="Tang H."/>
            <person name="Robinson S.J."/>
            <person name="Kagale S."/>
            <person name="Clarke W.E."/>
            <person name="Town C.D."/>
            <person name="Nixon J."/>
            <person name="Krishnakumar V."/>
            <person name="Bidwell S.L."/>
            <person name="Denoeud F."/>
            <person name="Belcram H."/>
            <person name="Links M.G."/>
            <person name="Just J."/>
            <person name="Clarke C."/>
            <person name="Bender T."/>
            <person name="Huebert T."/>
            <person name="Mason A.S."/>
            <person name="Pires J.C."/>
            <person name="Barker G."/>
            <person name="Moore J."/>
            <person name="Walley P.G."/>
            <person name="Manoli S."/>
            <person name="Batley J."/>
            <person name="Edwards D."/>
            <person name="Nelson M.N."/>
            <person name="Wang X."/>
            <person name="Paterson A.H."/>
            <person name="King G."/>
            <person name="Bancroft I."/>
            <person name="Chalhoub B."/>
            <person name="Sharpe A.G."/>
        </authorList>
    </citation>
    <scope>NUCLEOTIDE SEQUENCE</scope>
    <source>
        <strain evidence="2 3">cv. TO1000</strain>
    </source>
</reference>
<accession>A0A0D3CT35</accession>
<organism evidence="2 3">
    <name type="scientific">Brassica oleracea var. oleracea</name>
    <dbReference type="NCBI Taxonomy" id="109376"/>
    <lineage>
        <taxon>Eukaryota</taxon>
        <taxon>Viridiplantae</taxon>
        <taxon>Streptophyta</taxon>
        <taxon>Embryophyta</taxon>
        <taxon>Tracheophyta</taxon>
        <taxon>Spermatophyta</taxon>
        <taxon>Magnoliopsida</taxon>
        <taxon>eudicotyledons</taxon>
        <taxon>Gunneridae</taxon>
        <taxon>Pentapetalae</taxon>
        <taxon>rosids</taxon>
        <taxon>malvids</taxon>
        <taxon>Brassicales</taxon>
        <taxon>Brassicaceae</taxon>
        <taxon>Brassiceae</taxon>
        <taxon>Brassica</taxon>
    </lineage>
</organism>
<dbReference type="Gramene" id="Bo6g064580.1">
    <property type="protein sequence ID" value="Bo6g064580.1"/>
    <property type="gene ID" value="Bo6g064580"/>
</dbReference>
<sequence length="208" mass="23574">MRVNQDEKEFSEWLLKVGEGRLESGQEDEDDAYHDQMIIVDNSLVKETKDESLKEVVDAAYGDLYLHRNDTVDEINAYTISKTDGEARAYYSYDNFEVSETQSNQNDTLYAIEYLNSMEFPGLPSHKLTLKVGAPIMLLRNINQTKGLCNGTPMILTHIGERVLKAYIITGSHIGKEILIPRLSSCMGIQSYRSLYVDDNSLSDCVMQ</sequence>
<proteinExistence type="predicted"/>
<protein>
    <submittedName>
        <fullName evidence="2">ATP-dependent DNA helicase</fullName>
    </submittedName>
</protein>
<dbReference type="AlphaFoldDB" id="A0A0D3CT35"/>
<evidence type="ECO:0000313" key="3">
    <source>
        <dbReference type="Proteomes" id="UP000032141"/>
    </source>
</evidence>
<dbReference type="OMA" id="DEHTHEF"/>
<dbReference type="eggNOG" id="KOG0987">
    <property type="taxonomic scope" value="Eukaryota"/>
</dbReference>
<feature type="domain" description="DNA helicase Pif1-like 2B" evidence="1">
    <location>
        <begin position="113"/>
        <end position="158"/>
    </location>
</feature>
<dbReference type="EnsemblPlants" id="Bo6g064580.1">
    <property type="protein sequence ID" value="Bo6g064580.1"/>
    <property type="gene ID" value="Bo6g064580"/>
</dbReference>
<dbReference type="Proteomes" id="UP000032141">
    <property type="component" value="Chromosome C6"/>
</dbReference>
<dbReference type="PANTHER" id="PTHR10492">
    <property type="match status" value="1"/>
</dbReference>
<dbReference type="HOGENOM" id="CLU_001324_14_0_1"/>